<keyword evidence="3" id="KW-1185">Reference proteome</keyword>
<dbReference type="EMBL" id="KN847568">
    <property type="protein sequence ID" value="KIW00015.1"/>
    <property type="molecule type" value="Genomic_DNA"/>
</dbReference>
<feature type="region of interest" description="Disordered" evidence="1">
    <location>
        <begin position="33"/>
        <end position="87"/>
    </location>
</feature>
<sequence length="174" mass="19104">MWATGANKTSDPTGAPVARWVSIVVLVREARAESVSDFGPTRRQTPQLKANSGPADRTVLGQEMGNSGKKWETAREQTTDSQGQGEKSMMSHALVDEDAHQKTAHAFVLSKQPWPRWARRPSRLRLAKDPHARPMAAMDKNVAIGLAIDDRVAGAMHSISKMWLVPSLLGWWAG</sequence>
<dbReference type="VEuPathDB" id="FungiDB:PV09_08367"/>
<name>A0A0D2A165_9PEZI</name>
<organism evidence="2 3">
    <name type="scientific">Verruconis gallopava</name>
    <dbReference type="NCBI Taxonomy" id="253628"/>
    <lineage>
        <taxon>Eukaryota</taxon>
        <taxon>Fungi</taxon>
        <taxon>Dikarya</taxon>
        <taxon>Ascomycota</taxon>
        <taxon>Pezizomycotina</taxon>
        <taxon>Dothideomycetes</taxon>
        <taxon>Pleosporomycetidae</taxon>
        <taxon>Venturiales</taxon>
        <taxon>Sympoventuriaceae</taxon>
        <taxon>Verruconis</taxon>
    </lineage>
</organism>
<dbReference type="Proteomes" id="UP000053259">
    <property type="component" value="Unassembled WGS sequence"/>
</dbReference>
<proteinExistence type="predicted"/>
<dbReference type="GeneID" id="27316340"/>
<dbReference type="InParanoid" id="A0A0D2A165"/>
<evidence type="ECO:0000313" key="2">
    <source>
        <dbReference type="EMBL" id="KIW00015.1"/>
    </source>
</evidence>
<evidence type="ECO:0000313" key="3">
    <source>
        <dbReference type="Proteomes" id="UP000053259"/>
    </source>
</evidence>
<reference evidence="2 3" key="1">
    <citation type="submission" date="2015-01" db="EMBL/GenBank/DDBJ databases">
        <title>The Genome Sequence of Ochroconis gallopava CBS43764.</title>
        <authorList>
            <consortium name="The Broad Institute Genomics Platform"/>
            <person name="Cuomo C."/>
            <person name="de Hoog S."/>
            <person name="Gorbushina A."/>
            <person name="Stielow B."/>
            <person name="Teixiera M."/>
            <person name="Abouelleil A."/>
            <person name="Chapman S.B."/>
            <person name="Priest M."/>
            <person name="Young S.K."/>
            <person name="Wortman J."/>
            <person name="Nusbaum C."/>
            <person name="Birren B."/>
        </authorList>
    </citation>
    <scope>NUCLEOTIDE SEQUENCE [LARGE SCALE GENOMIC DNA]</scope>
    <source>
        <strain evidence="2 3">CBS 43764</strain>
    </source>
</reference>
<dbReference type="AlphaFoldDB" id="A0A0D2A165"/>
<accession>A0A0D2A165</accession>
<protein>
    <submittedName>
        <fullName evidence="2">Uncharacterized protein</fullName>
    </submittedName>
</protein>
<evidence type="ECO:0000256" key="1">
    <source>
        <dbReference type="SAM" id="MobiDB-lite"/>
    </source>
</evidence>
<dbReference type="RefSeq" id="XP_016209884.1">
    <property type="nucleotide sequence ID" value="XM_016362249.1"/>
</dbReference>
<gene>
    <name evidence="2" type="ORF">PV09_08367</name>
</gene>
<dbReference type="HOGENOM" id="CLU_1541300_0_0_1"/>
<feature type="compositionally biased region" description="Basic and acidic residues" evidence="1">
    <location>
        <begin position="69"/>
        <end position="78"/>
    </location>
</feature>